<dbReference type="AlphaFoldDB" id="A0AAD6HLH1"/>
<dbReference type="PANTHER" id="PTHR21535:SF55">
    <property type="entry name" value="MAGNESIUM TRANSPORTER ALR1-RELATED"/>
    <property type="match status" value="1"/>
</dbReference>
<sequence>MPASKEKQKQKQKQGENLSGTVSDRFSFFSSRTQQTYTSSTWEGIFPHGHLDDQVIQEKIKSRPEPSYPVFWFDIRDATEDDVNLVAQALAIHPLTAEDATLQEPREKVDVFKNYYLISFKTLLQPSPGAGDHERPGIPSSASMYILVFQYGVVTFSPSGCNHVNRVRDRIRKVHDVVLSSDWICYALIDDIVDSFQPICDAAASEAEAIEDQVFIARIDDVQELIPRIDALRKKITHTVRYLHNKVDVLNGLVKRCQATDDSPPVFPDGELILYLSDVQDHLITTLSTLTNIDEMIARSQVNCLAQLSATNLRTSFKVNSVVSKVTILATIFVPCHLVTGMFGMNVVVPGQNADGLTWFFGIFGAFVGFMVICMAFAAKYKLL</sequence>
<evidence type="ECO:0000256" key="4">
    <source>
        <dbReference type="ARBA" id="ARBA00022989"/>
    </source>
</evidence>
<dbReference type="Proteomes" id="UP001215712">
    <property type="component" value="Unassembled WGS sequence"/>
</dbReference>
<dbReference type="EMBL" id="JAQJAN010000007">
    <property type="protein sequence ID" value="KAJ5726893.1"/>
    <property type="molecule type" value="Genomic_DNA"/>
</dbReference>
<evidence type="ECO:0000256" key="2">
    <source>
        <dbReference type="ARBA" id="ARBA00009765"/>
    </source>
</evidence>
<dbReference type="GO" id="GO:0015095">
    <property type="term" value="F:magnesium ion transmembrane transporter activity"/>
    <property type="evidence" value="ECO:0007669"/>
    <property type="project" value="InterPro"/>
</dbReference>
<dbReference type="SUPFAM" id="SSF144083">
    <property type="entry name" value="Magnesium transport protein CorA, transmembrane region"/>
    <property type="match status" value="1"/>
</dbReference>
<dbReference type="Gene3D" id="3.30.460.20">
    <property type="entry name" value="CorA soluble domain-like"/>
    <property type="match status" value="1"/>
</dbReference>
<comment type="similarity">
    <text evidence="2">Belongs to the CorA metal ion transporter (MIT) (TC 1.A.35) family.</text>
</comment>
<evidence type="ECO:0000313" key="9">
    <source>
        <dbReference type="Proteomes" id="UP001215712"/>
    </source>
</evidence>
<accession>A0AAD6HLH1</accession>
<evidence type="ECO:0000256" key="7">
    <source>
        <dbReference type="SAM" id="Phobius"/>
    </source>
</evidence>
<keyword evidence="3 7" id="KW-0812">Transmembrane</keyword>
<organism evidence="8 9">
    <name type="scientific">Penicillium malachiteum</name>
    <dbReference type="NCBI Taxonomy" id="1324776"/>
    <lineage>
        <taxon>Eukaryota</taxon>
        <taxon>Fungi</taxon>
        <taxon>Dikarya</taxon>
        <taxon>Ascomycota</taxon>
        <taxon>Pezizomycotina</taxon>
        <taxon>Eurotiomycetes</taxon>
        <taxon>Eurotiomycetidae</taxon>
        <taxon>Eurotiales</taxon>
        <taxon>Aspergillaceae</taxon>
        <taxon>Penicillium</taxon>
    </lineage>
</organism>
<feature type="transmembrane region" description="Helical" evidence="7">
    <location>
        <begin position="322"/>
        <end position="345"/>
    </location>
</feature>
<evidence type="ECO:0000313" key="8">
    <source>
        <dbReference type="EMBL" id="KAJ5726893.1"/>
    </source>
</evidence>
<dbReference type="InterPro" id="IPR002523">
    <property type="entry name" value="MgTranspt_CorA/ZnTranspt_ZntB"/>
</dbReference>
<dbReference type="InterPro" id="IPR045861">
    <property type="entry name" value="CorA_cytoplasmic_dom"/>
</dbReference>
<keyword evidence="9" id="KW-1185">Reference proteome</keyword>
<evidence type="ECO:0000256" key="5">
    <source>
        <dbReference type="ARBA" id="ARBA00023136"/>
    </source>
</evidence>
<comment type="subcellular location">
    <subcellularLocation>
        <location evidence="1">Membrane</location>
        <topology evidence="1">Multi-pass membrane protein</topology>
    </subcellularLocation>
</comment>
<gene>
    <name evidence="8" type="ORF">N7493_005920</name>
</gene>
<dbReference type="GO" id="GO:0005886">
    <property type="term" value="C:plasma membrane"/>
    <property type="evidence" value="ECO:0007669"/>
    <property type="project" value="TreeGrafter"/>
</dbReference>
<dbReference type="SUPFAM" id="SSF143865">
    <property type="entry name" value="CorA soluble domain-like"/>
    <property type="match status" value="1"/>
</dbReference>
<feature type="transmembrane region" description="Helical" evidence="7">
    <location>
        <begin position="357"/>
        <end position="379"/>
    </location>
</feature>
<protein>
    <submittedName>
        <fullName evidence="8">Uncharacterized protein</fullName>
    </submittedName>
</protein>
<dbReference type="InterPro" id="IPR045863">
    <property type="entry name" value="CorA_TM1_TM2"/>
</dbReference>
<keyword evidence="4 7" id="KW-1133">Transmembrane helix</keyword>
<keyword evidence="5 7" id="KW-0472">Membrane</keyword>
<reference evidence="8" key="2">
    <citation type="submission" date="2023-01" db="EMBL/GenBank/DDBJ databases">
        <authorList>
            <person name="Petersen C."/>
        </authorList>
    </citation>
    <scope>NUCLEOTIDE SEQUENCE</scope>
    <source>
        <strain evidence="8">IBT 17514</strain>
    </source>
</reference>
<dbReference type="PANTHER" id="PTHR21535">
    <property type="entry name" value="MAGNESIUM AND COBALT TRANSPORT PROTEIN/MITOCHONDRIAL IMPORT INNER MEMBRANE TRANSLOCASE SUBUNIT TIM8"/>
    <property type="match status" value="1"/>
</dbReference>
<evidence type="ECO:0000256" key="6">
    <source>
        <dbReference type="SAM" id="MobiDB-lite"/>
    </source>
</evidence>
<evidence type="ECO:0000256" key="3">
    <source>
        <dbReference type="ARBA" id="ARBA00022692"/>
    </source>
</evidence>
<feature type="region of interest" description="Disordered" evidence="6">
    <location>
        <begin position="1"/>
        <end position="20"/>
    </location>
</feature>
<dbReference type="GO" id="GO:0010961">
    <property type="term" value="P:intracellular magnesium ion homeostasis"/>
    <property type="evidence" value="ECO:0007669"/>
    <property type="project" value="TreeGrafter"/>
</dbReference>
<name>A0AAD6HLH1_9EURO</name>
<reference evidence="8" key="1">
    <citation type="journal article" date="2023" name="IMA Fungus">
        <title>Comparative genomic study of the Penicillium genus elucidates a diverse pangenome and 15 lateral gene transfer events.</title>
        <authorList>
            <person name="Petersen C."/>
            <person name="Sorensen T."/>
            <person name="Nielsen M.R."/>
            <person name="Sondergaard T.E."/>
            <person name="Sorensen J.L."/>
            <person name="Fitzpatrick D.A."/>
            <person name="Frisvad J.C."/>
            <person name="Nielsen K.L."/>
        </authorList>
    </citation>
    <scope>NUCLEOTIDE SEQUENCE</scope>
    <source>
        <strain evidence="8">IBT 17514</strain>
    </source>
</reference>
<proteinExistence type="inferred from homology"/>
<dbReference type="Gene3D" id="1.20.58.340">
    <property type="entry name" value="Magnesium transport protein CorA, transmembrane region"/>
    <property type="match status" value="2"/>
</dbReference>
<evidence type="ECO:0000256" key="1">
    <source>
        <dbReference type="ARBA" id="ARBA00004141"/>
    </source>
</evidence>
<dbReference type="InterPro" id="IPR044089">
    <property type="entry name" value="Alr1-like"/>
</dbReference>
<dbReference type="Pfam" id="PF01544">
    <property type="entry name" value="CorA"/>
    <property type="match status" value="1"/>
</dbReference>
<dbReference type="CDD" id="cd12829">
    <property type="entry name" value="Alr1p-like"/>
    <property type="match status" value="1"/>
</dbReference>
<comment type="caution">
    <text evidence="8">The sequence shown here is derived from an EMBL/GenBank/DDBJ whole genome shotgun (WGS) entry which is preliminary data.</text>
</comment>